<evidence type="ECO:0000313" key="1">
    <source>
        <dbReference type="EMBL" id="DAE26083.1"/>
    </source>
</evidence>
<reference evidence="1" key="1">
    <citation type="journal article" date="2021" name="Proc. Natl. Acad. Sci. U.S.A.">
        <title>A Catalog of Tens of Thousands of Viruses from Human Metagenomes Reveals Hidden Associations with Chronic Diseases.</title>
        <authorList>
            <person name="Tisza M.J."/>
            <person name="Buck C.B."/>
        </authorList>
    </citation>
    <scope>NUCLEOTIDE SEQUENCE</scope>
    <source>
        <strain evidence="1">CtEkS11</strain>
    </source>
</reference>
<name>A0A8S5R4N9_9CAUD</name>
<organism evidence="1">
    <name type="scientific">Siphoviridae sp. ctEkS11</name>
    <dbReference type="NCBI Taxonomy" id="2827272"/>
    <lineage>
        <taxon>Viruses</taxon>
        <taxon>Duplodnaviria</taxon>
        <taxon>Heunggongvirae</taxon>
        <taxon>Uroviricota</taxon>
        <taxon>Caudoviricetes</taxon>
    </lineage>
</organism>
<sequence length="31" mass="3470">MQSQCLMQTKDIPALSLLLSLFNDTKPAAYK</sequence>
<proteinExistence type="predicted"/>
<dbReference type="EMBL" id="BK015807">
    <property type="protein sequence ID" value="DAE26083.1"/>
    <property type="molecule type" value="Genomic_DNA"/>
</dbReference>
<accession>A0A8S5R4N9</accession>
<protein>
    <submittedName>
        <fullName evidence="1">Uncharacterized protein</fullName>
    </submittedName>
</protein>